<evidence type="ECO:0000313" key="2">
    <source>
        <dbReference type="EMBL" id="OJZ86332.1"/>
    </source>
</evidence>
<evidence type="ECO:0000313" key="3">
    <source>
        <dbReference type="Proteomes" id="UP000184063"/>
    </source>
</evidence>
<dbReference type="Proteomes" id="UP000184063">
    <property type="component" value="Unassembled WGS sequence"/>
</dbReference>
<dbReference type="EMBL" id="KV878241">
    <property type="protein sequence ID" value="OJZ86332.1"/>
    <property type="molecule type" value="Genomic_DNA"/>
</dbReference>
<name>A0A1M3TI36_ASPLC</name>
<sequence>MFVDRCGALGSYTKSLVVRRYSIGCKSCASSVVKLTLRSGTCRDAFCTAELVFNNTNADRIIEALDKHTGENCHDVIARPGGVSGFHLTRHFHLLRRPFIGKLSRAVYCAACFPAHPGQHSADSLDAADIGFPANGNSSSWSDLEHNRGNNTSRDEDLDERRTDRIW</sequence>
<dbReference type="AlphaFoldDB" id="A0A1M3TI36"/>
<accession>A0A1M3TI36</accession>
<gene>
    <name evidence="2" type="ORF">ASPFODRAFT_80875</name>
</gene>
<dbReference type="VEuPathDB" id="FungiDB:ASPFODRAFT_80875"/>
<proteinExistence type="predicted"/>
<protein>
    <submittedName>
        <fullName evidence="2">Uncharacterized protein</fullName>
    </submittedName>
</protein>
<feature type="compositionally biased region" description="Basic and acidic residues" evidence="1">
    <location>
        <begin position="143"/>
        <end position="167"/>
    </location>
</feature>
<organism evidence="2 3">
    <name type="scientific">Aspergillus luchuensis (strain CBS 106.47)</name>
    <dbReference type="NCBI Taxonomy" id="1137211"/>
    <lineage>
        <taxon>Eukaryota</taxon>
        <taxon>Fungi</taxon>
        <taxon>Dikarya</taxon>
        <taxon>Ascomycota</taxon>
        <taxon>Pezizomycotina</taxon>
        <taxon>Eurotiomycetes</taxon>
        <taxon>Eurotiomycetidae</taxon>
        <taxon>Eurotiales</taxon>
        <taxon>Aspergillaceae</taxon>
        <taxon>Aspergillus</taxon>
        <taxon>Aspergillus subgen. Circumdati</taxon>
    </lineage>
</organism>
<feature type="region of interest" description="Disordered" evidence="1">
    <location>
        <begin position="139"/>
        <end position="167"/>
    </location>
</feature>
<reference evidence="3" key="1">
    <citation type="journal article" date="2017" name="Genome Biol.">
        <title>Comparative genomics reveals high biological diversity and specific adaptations in the industrially and medically important fungal genus Aspergillus.</title>
        <authorList>
            <person name="de Vries R.P."/>
            <person name="Riley R."/>
            <person name="Wiebenga A."/>
            <person name="Aguilar-Osorio G."/>
            <person name="Amillis S."/>
            <person name="Uchima C.A."/>
            <person name="Anderluh G."/>
            <person name="Asadollahi M."/>
            <person name="Askin M."/>
            <person name="Barry K."/>
            <person name="Battaglia E."/>
            <person name="Bayram O."/>
            <person name="Benocci T."/>
            <person name="Braus-Stromeyer S.A."/>
            <person name="Caldana C."/>
            <person name="Canovas D."/>
            <person name="Cerqueira G.C."/>
            <person name="Chen F."/>
            <person name="Chen W."/>
            <person name="Choi C."/>
            <person name="Clum A."/>
            <person name="Dos Santos R.A."/>
            <person name="Damasio A.R."/>
            <person name="Diallinas G."/>
            <person name="Emri T."/>
            <person name="Fekete E."/>
            <person name="Flipphi M."/>
            <person name="Freyberg S."/>
            <person name="Gallo A."/>
            <person name="Gournas C."/>
            <person name="Habgood R."/>
            <person name="Hainaut M."/>
            <person name="Harispe M.L."/>
            <person name="Henrissat B."/>
            <person name="Hilden K.S."/>
            <person name="Hope R."/>
            <person name="Hossain A."/>
            <person name="Karabika E."/>
            <person name="Karaffa L."/>
            <person name="Karanyi Z."/>
            <person name="Krasevec N."/>
            <person name="Kuo A."/>
            <person name="Kusch H."/>
            <person name="LaButti K."/>
            <person name="Lagendijk E.L."/>
            <person name="Lapidus A."/>
            <person name="Levasseur A."/>
            <person name="Lindquist E."/>
            <person name="Lipzen A."/>
            <person name="Logrieco A.F."/>
            <person name="MacCabe A."/>
            <person name="Maekelae M.R."/>
            <person name="Malavazi I."/>
            <person name="Melin P."/>
            <person name="Meyer V."/>
            <person name="Mielnichuk N."/>
            <person name="Miskei M."/>
            <person name="Molnar A.P."/>
            <person name="Mule G."/>
            <person name="Ngan C.Y."/>
            <person name="Orejas M."/>
            <person name="Orosz E."/>
            <person name="Ouedraogo J.P."/>
            <person name="Overkamp K.M."/>
            <person name="Park H.-S."/>
            <person name="Perrone G."/>
            <person name="Piumi F."/>
            <person name="Punt P.J."/>
            <person name="Ram A.F."/>
            <person name="Ramon A."/>
            <person name="Rauscher S."/>
            <person name="Record E."/>
            <person name="Riano-Pachon D.M."/>
            <person name="Robert V."/>
            <person name="Roehrig J."/>
            <person name="Ruller R."/>
            <person name="Salamov A."/>
            <person name="Salih N.S."/>
            <person name="Samson R.A."/>
            <person name="Sandor E."/>
            <person name="Sanguinetti M."/>
            <person name="Schuetze T."/>
            <person name="Sepcic K."/>
            <person name="Shelest E."/>
            <person name="Sherlock G."/>
            <person name="Sophianopoulou V."/>
            <person name="Squina F.M."/>
            <person name="Sun H."/>
            <person name="Susca A."/>
            <person name="Todd R.B."/>
            <person name="Tsang A."/>
            <person name="Unkles S.E."/>
            <person name="van de Wiele N."/>
            <person name="van Rossen-Uffink D."/>
            <person name="Oliveira J.V."/>
            <person name="Vesth T.C."/>
            <person name="Visser J."/>
            <person name="Yu J.-H."/>
            <person name="Zhou M."/>
            <person name="Andersen M.R."/>
            <person name="Archer D.B."/>
            <person name="Baker S.E."/>
            <person name="Benoit I."/>
            <person name="Brakhage A.A."/>
            <person name="Braus G.H."/>
            <person name="Fischer R."/>
            <person name="Frisvad J.C."/>
            <person name="Goldman G.H."/>
            <person name="Houbraken J."/>
            <person name="Oakley B."/>
            <person name="Pocsi I."/>
            <person name="Scazzocchio C."/>
            <person name="Seiboth B."/>
            <person name="vanKuyk P.A."/>
            <person name="Wortman J."/>
            <person name="Dyer P.S."/>
            <person name="Grigoriev I.V."/>
        </authorList>
    </citation>
    <scope>NUCLEOTIDE SEQUENCE [LARGE SCALE GENOMIC DNA]</scope>
    <source>
        <strain evidence="3">CBS 106.47</strain>
    </source>
</reference>
<dbReference type="OrthoDB" id="10384138at2759"/>
<evidence type="ECO:0000256" key="1">
    <source>
        <dbReference type="SAM" id="MobiDB-lite"/>
    </source>
</evidence>